<sequence length="177" mass="20750">MAEADIRRTASLVKKVFDSWPLPKEWTAESFLSYRANLSAWRRALLIYRQPILEAHFYRTMAFTMFASFAFIVMGIVFLSAHPTHRMRVQTYPWESLTVSAVYLMLSLAFRTSAVRRETAILVKKSNQELMFERSPAPKSNLEKELQRRRLKDLYQRERSQPPATEHIEIAPNELNP</sequence>
<reference evidence="3 4" key="1">
    <citation type="submission" date="2020-08" db="EMBL/GenBank/DDBJ databases">
        <title>Genomic Encyclopedia of Type Strains, Phase IV (KMG-V): Genome sequencing to study the core and pangenomes of soil and plant-associated prokaryotes.</title>
        <authorList>
            <person name="Whitman W."/>
        </authorList>
    </citation>
    <scope>NUCLEOTIDE SEQUENCE [LARGE SCALE GENOMIC DNA]</scope>
    <source>
        <strain evidence="3 4">X5P3</strain>
    </source>
</reference>
<dbReference type="Proteomes" id="UP000584867">
    <property type="component" value="Unassembled WGS sequence"/>
</dbReference>
<keyword evidence="2" id="KW-0812">Transmembrane</keyword>
<organism evidence="3 4">
    <name type="scientific">Granulicella mallensis</name>
    <dbReference type="NCBI Taxonomy" id="940614"/>
    <lineage>
        <taxon>Bacteria</taxon>
        <taxon>Pseudomonadati</taxon>
        <taxon>Acidobacteriota</taxon>
        <taxon>Terriglobia</taxon>
        <taxon>Terriglobales</taxon>
        <taxon>Acidobacteriaceae</taxon>
        <taxon>Granulicella</taxon>
    </lineage>
</organism>
<protein>
    <submittedName>
        <fullName evidence="3">Uncharacterized protein</fullName>
    </submittedName>
</protein>
<keyword evidence="2" id="KW-1133">Transmembrane helix</keyword>
<proteinExistence type="predicted"/>
<feature type="transmembrane region" description="Helical" evidence="2">
    <location>
        <begin position="91"/>
        <end position="110"/>
    </location>
</feature>
<evidence type="ECO:0000313" key="4">
    <source>
        <dbReference type="Proteomes" id="UP000584867"/>
    </source>
</evidence>
<evidence type="ECO:0000256" key="2">
    <source>
        <dbReference type="SAM" id="Phobius"/>
    </source>
</evidence>
<accession>A0A7W8EC03</accession>
<dbReference type="RefSeq" id="WP_184259933.1">
    <property type="nucleotide sequence ID" value="NZ_JACHIO010000027.1"/>
</dbReference>
<dbReference type="EMBL" id="JACHIO010000027">
    <property type="protein sequence ID" value="MBB5066392.1"/>
    <property type="molecule type" value="Genomic_DNA"/>
</dbReference>
<dbReference type="AlphaFoldDB" id="A0A7W8EC03"/>
<evidence type="ECO:0000313" key="3">
    <source>
        <dbReference type="EMBL" id="MBB5066392.1"/>
    </source>
</evidence>
<comment type="caution">
    <text evidence="3">The sequence shown here is derived from an EMBL/GenBank/DDBJ whole genome shotgun (WGS) entry which is preliminary data.</text>
</comment>
<feature type="transmembrane region" description="Helical" evidence="2">
    <location>
        <begin position="57"/>
        <end position="79"/>
    </location>
</feature>
<evidence type="ECO:0000256" key="1">
    <source>
        <dbReference type="SAM" id="MobiDB-lite"/>
    </source>
</evidence>
<gene>
    <name evidence="3" type="ORF">HDF15_004769</name>
</gene>
<keyword evidence="2" id="KW-0472">Membrane</keyword>
<feature type="region of interest" description="Disordered" evidence="1">
    <location>
        <begin position="152"/>
        <end position="177"/>
    </location>
</feature>
<name>A0A7W8EC03_9BACT</name>